<organism evidence="3 4">
    <name type="scientific">Chlorella sorokiniana</name>
    <name type="common">Freshwater green alga</name>
    <dbReference type="NCBI Taxonomy" id="3076"/>
    <lineage>
        <taxon>Eukaryota</taxon>
        <taxon>Viridiplantae</taxon>
        <taxon>Chlorophyta</taxon>
        <taxon>core chlorophytes</taxon>
        <taxon>Trebouxiophyceae</taxon>
        <taxon>Chlorellales</taxon>
        <taxon>Chlorellaceae</taxon>
        <taxon>Chlorella clade</taxon>
        <taxon>Chlorella</taxon>
    </lineage>
</organism>
<proteinExistence type="predicted"/>
<feature type="compositionally biased region" description="Basic residues" evidence="1">
    <location>
        <begin position="867"/>
        <end position="877"/>
    </location>
</feature>
<feature type="compositionally biased region" description="Low complexity" evidence="1">
    <location>
        <begin position="839"/>
        <end position="860"/>
    </location>
</feature>
<feature type="domain" description="Protein ENHANCED DISEASE RESISTANCE 2 C-terminal" evidence="2">
    <location>
        <begin position="233"/>
        <end position="481"/>
    </location>
</feature>
<evidence type="ECO:0000313" key="4">
    <source>
        <dbReference type="Proteomes" id="UP000239899"/>
    </source>
</evidence>
<reference evidence="3 4" key="1">
    <citation type="journal article" date="2018" name="Plant J.">
        <title>Genome sequences of Chlorella sorokiniana UTEX 1602 and Micractinium conductrix SAG 241.80: implications to maltose excretion by a green alga.</title>
        <authorList>
            <person name="Arriola M.B."/>
            <person name="Velmurugan N."/>
            <person name="Zhang Y."/>
            <person name="Plunkett M.H."/>
            <person name="Hondzo H."/>
            <person name="Barney B.M."/>
        </authorList>
    </citation>
    <scope>NUCLEOTIDE SEQUENCE [LARGE SCALE GENOMIC DNA]</scope>
    <source>
        <strain evidence="4">UTEX 1602</strain>
    </source>
</reference>
<feature type="compositionally biased region" description="Low complexity" evidence="1">
    <location>
        <begin position="808"/>
        <end position="826"/>
    </location>
</feature>
<feature type="compositionally biased region" description="Low complexity" evidence="1">
    <location>
        <begin position="769"/>
        <end position="784"/>
    </location>
</feature>
<name>A0A2P6TGC3_CHLSO</name>
<feature type="region of interest" description="Disordered" evidence="1">
    <location>
        <begin position="133"/>
        <end position="166"/>
    </location>
</feature>
<dbReference type="EMBL" id="LHPG02000017">
    <property type="protein sequence ID" value="PRW33177.1"/>
    <property type="molecule type" value="Genomic_DNA"/>
</dbReference>
<dbReference type="PANTHER" id="PTHR31558:SF3">
    <property type="entry name" value="CW14 PROTEIN"/>
    <property type="match status" value="1"/>
</dbReference>
<dbReference type="Proteomes" id="UP000239899">
    <property type="component" value="Unassembled WGS sequence"/>
</dbReference>
<dbReference type="OrthoDB" id="9970435at2759"/>
<feature type="compositionally biased region" description="Gly residues" evidence="1">
    <location>
        <begin position="937"/>
        <end position="962"/>
    </location>
</feature>
<evidence type="ECO:0000256" key="1">
    <source>
        <dbReference type="SAM" id="MobiDB-lite"/>
    </source>
</evidence>
<feature type="compositionally biased region" description="Polar residues" evidence="1">
    <location>
        <begin position="625"/>
        <end position="636"/>
    </location>
</feature>
<feature type="region of interest" description="Disordered" evidence="1">
    <location>
        <begin position="85"/>
        <end position="116"/>
    </location>
</feature>
<gene>
    <name evidence="3" type="ORF">C2E21_7861</name>
</gene>
<dbReference type="InterPro" id="IPR009769">
    <property type="entry name" value="EDR2_C"/>
</dbReference>
<feature type="compositionally biased region" description="Basic residues" evidence="1">
    <location>
        <begin position="30"/>
        <end position="39"/>
    </location>
</feature>
<dbReference type="Pfam" id="PF07059">
    <property type="entry name" value="EDR2_C"/>
    <property type="match status" value="1"/>
</dbReference>
<protein>
    <recommendedName>
        <fullName evidence="2">Protein ENHANCED DISEASE RESISTANCE 2 C-terminal domain-containing protein</fullName>
    </recommendedName>
</protein>
<feature type="compositionally biased region" description="Basic residues" evidence="1">
    <location>
        <begin position="829"/>
        <end position="838"/>
    </location>
</feature>
<accession>A0A2P6TGC3</accession>
<feature type="region of interest" description="Disordered" evidence="1">
    <location>
        <begin position="625"/>
        <end position="648"/>
    </location>
</feature>
<dbReference type="STRING" id="3076.A0A2P6TGC3"/>
<comment type="caution">
    <text evidence="3">The sequence shown here is derived from an EMBL/GenBank/DDBJ whole genome shotgun (WGS) entry which is preliminary data.</text>
</comment>
<feature type="region of interest" description="Disordered" evidence="1">
    <location>
        <begin position="12"/>
        <end position="60"/>
    </location>
</feature>
<feature type="compositionally biased region" description="Low complexity" evidence="1">
    <location>
        <begin position="792"/>
        <end position="801"/>
    </location>
</feature>
<evidence type="ECO:0000313" key="3">
    <source>
        <dbReference type="EMBL" id="PRW33177.1"/>
    </source>
</evidence>
<evidence type="ECO:0000259" key="2">
    <source>
        <dbReference type="Pfam" id="PF07059"/>
    </source>
</evidence>
<dbReference type="PANTHER" id="PTHR31558">
    <property type="entry name" value="CW14 PROTEIN"/>
    <property type="match status" value="1"/>
</dbReference>
<feature type="compositionally biased region" description="Low complexity" evidence="1">
    <location>
        <begin position="739"/>
        <end position="762"/>
    </location>
</feature>
<feature type="region of interest" description="Disordered" evidence="1">
    <location>
        <begin position="935"/>
        <end position="964"/>
    </location>
</feature>
<dbReference type="AlphaFoldDB" id="A0A2P6TGC3"/>
<feature type="region of interest" description="Disordered" evidence="1">
    <location>
        <begin position="677"/>
        <end position="884"/>
    </location>
</feature>
<sequence length="1057" mass="113963">MWGLGSLVTACFAPRKSRRGDQNGEPLQNGRRRGRRRKPPGLAPLRVPPPDAGASDNLSPLSGRLSVAFSDSEYHDALEELPEALSSRGSVDGAHSPRAGAHGHGDDAHGGAHGLQQQGSIVDRIALWWEGRKSTSHGTSAGLEGEAAHTPRGPGHGHGAHATPRSLDSLQLSPDEVIEPSPDSDFKSGCIHLFSHSHGHGPRRFLRLTKPAAGSSFRRKTEQEREAQTAAAWEPADGRTFMVRSLNYMRTKVKEPSEDCIYRLLGVDVYHFDFKLFHIAQHVQLPAAPTLGPAAQALPRDQQLPPLLIINLQLPWYPASLFGSNDGDGYSLVYYFALPEGWEPSQVPNQAALELVQRFMHNKREFDGTPTRDRLKLIPRIVNVAEWAEKGPLSGYEHRLLMNYNDKPLLTRPQHRFYTGPNYLEIDMDVHNYAFIARKAFYGFIHRLAPVVFENAFVVQGNRPEELPEQLLAAARVYRVDFDKAMNFPAKSLEELGNGTGPAHDGAAMVQGQRHFSLQRDWALGSSLYVPSEAERFLVLDAANMAPEDSAFRPLAQTHCRGTSIVLKPLPYKVDKAPGVAVMVCQEGGVKISLVDRQGKGLRCRKEWLAKGNLLKRLLKKRKQLASSDASGSGSTPKKHASGAATHATAAAGAATTAAAGAPATVATAATEAAPAAQGSWQAERVGLCSPPSSGESDEETDEVEIVQRHAGKQRQPQAQAQQAQQQQAQPVKQPPQPSKQQQQQAQQTQQQQVAPQQAQPVKQPPQPSKQQQQQAQPQQAQPAREPPPPSKQQQSQQQRRPAGKPSQLPAAQGPKQAPAQQQQQPKPKPAKLKRPKQKLPQGQAEAQQAAPAAETAAEQAADRPEKRARRSSHKGGQKVPEGAALVSAAADAAACKLQPGSQEWLGSIKTERLMPGVPANAPALRFYVQASKEEGSGAGGAAGSGGAGPSSGTAGGSSGGGEQRRTYGFFLPRYERVLAYYREPAAGGGSRVVQLVVTPAQFEADAGSKSKKWRESFRTEGAAADGGDRRLFAQLAALYPQAYSRADKGTPAPQAP</sequence>
<feature type="compositionally biased region" description="Low complexity" evidence="1">
    <location>
        <begin position="714"/>
        <end position="732"/>
    </location>
</feature>
<feature type="compositionally biased region" description="Acidic residues" evidence="1">
    <location>
        <begin position="696"/>
        <end position="705"/>
    </location>
</feature>
<keyword evidence="4" id="KW-1185">Reference proteome</keyword>